<dbReference type="InterPro" id="IPR001650">
    <property type="entry name" value="Helicase_C-like"/>
</dbReference>
<feature type="domain" description="Helicase ATP-binding" evidence="3">
    <location>
        <begin position="39"/>
        <end position="231"/>
    </location>
</feature>
<dbReference type="CDD" id="cd18796">
    <property type="entry name" value="SF2_C_LHR"/>
    <property type="match status" value="1"/>
</dbReference>
<dbReference type="GO" id="GO:0016887">
    <property type="term" value="F:ATP hydrolysis activity"/>
    <property type="evidence" value="ECO:0007669"/>
    <property type="project" value="TreeGrafter"/>
</dbReference>
<dbReference type="Pfam" id="PF00271">
    <property type="entry name" value="Helicase_C"/>
    <property type="match status" value="1"/>
</dbReference>
<keyword evidence="2" id="KW-0067">ATP-binding</keyword>
<dbReference type="SMART" id="SM00487">
    <property type="entry name" value="DEXDc"/>
    <property type="match status" value="1"/>
</dbReference>
<proteinExistence type="predicted"/>
<dbReference type="Pfam" id="PF19306">
    <property type="entry name" value="WHD_Lhr"/>
    <property type="match status" value="1"/>
</dbReference>
<dbReference type="CDD" id="cd17922">
    <property type="entry name" value="DEXHc_LHR-like"/>
    <property type="match status" value="1"/>
</dbReference>
<dbReference type="SMART" id="SM00382">
    <property type="entry name" value="AAA"/>
    <property type="match status" value="1"/>
</dbReference>
<evidence type="ECO:0000256" key="1">
    <source>
        <dbReference type="ARBA" id="ARBA00022741"/>
    </source>
</evidence>
<accession>Q74N37</accession>
<dbReference type="PATRIC" id="fig|228908.8.peg.1"/>
<organism evidence="5 6">
    <name type="scientific">Nanoarchaeum equitans (strain Kin4-M)</name>
    <dbReference type="NCBI Taxonomy" id="228908"/>
    <lineage>
        <taxon>Archaea</taxon>
        <taxon>Nanobdellota</taxon>
        <taxon>Candidatus Nanoarchaeia</taxon>
        <taxon>Nanoarchaeales</taxon>
        <taxon>Nanoarchaeaceae</taxon>
        <taxon>Nanoarchaeum</taxon>
    </lineage>
</organism>
<dbReference type="BioCyc" id="NEQU228908:GJB6-3-MONOMER"/>
<keyword evidence="6" id="KW-1185">Reference proteome</keyword>
<dbReference type="HOGENOM" id="CLU_002025_0_2_2"/>
<dbReference type="InterPro" id="IPR045628">
    <property type="entry name" value="Lhr_WH_dom"/>
</dbReference>
<name>Q74N37_NANEQ</name>
<dbReference type="NCBIfam" id="NF010338">
    <property type="entry name" value="PRK13767.1"/>
    <property type="match status" value="1"/>
</dbReference>
<dbReference type="AlphaFoldDB" id="Q74N37"/>
<evidence type="ECO:0000259" key="4">
    <source>
        <dbReference type="PROSITE" id="PS51194"/>
    </source>
</evidence>
<sequence>MKKPQPYKDEEIYSILEEPVKQWFKEKYKTFTPPQRYAIMEIHKRNNVLISSPTGSGKTLAAFLAIINELIKLSHKGKLENRVYAIYVSPLRSLNNDVKKNLETPLKEIKEKAKELNYYIGDIRIAVRTSDTKESEKAKMLKQPPHILITTPESLAIILSTKKFREHIKKVEFVVVDEIHALAESKRGTHLALSLERLNYLTNFVRIGLSATIHPLEEVAKFLFGYENGKPREGYIIDVSFEKPIEIQVYSPVDDIIYSSQEELMRNLYKFIGEQLKKYRTILIFTNTRHGAESVAYHLKKAFPDLEKYIAVHHSSLSREERLEIEEKLKRGELRIVCTSTSLELGIDIGTIDLVIQIGSPKSVNRALQRIGRAGHRLDEKSKGILIGLDRDELLENTIIKYSADNRRLDRIHIPTNALDVLAQHIVGMGLEKEWDLKEAYNLIRNAYPYRNLSWDDYINTIKYLAGEYTKLEHKKVYAKIILRDNKFKTKGSVRAIYFMNIGTIPEETKIAVYTLDNKRIGYVEEEFVEKLVKGDIFVLAGKTYEFLYSKGNKIYVRPVKGVNPTIPHWFSEMLPLSYDLAIEIQKFREEIAKKLEREPLD</sequence>
<evidence type="ECO:0000256" key="2">
    <source>
        <dbReference type="ARBA" id="ARBA00022840"/>
    </source>
</evidence>
<gene>
    <name evidence="5" type="ordered locus">NEQ003</name>
</gene>
<evidence type="ECO:0000313" key="5">
    <source>
        <dbReference type="EMBL" id="AAR38857.1"/>
    </source>
</evidence>
<dbReference type="PROSITE" id="PS51194">
    <property type="entry name" value="HELICASE_CTER"/>
    <property type="match status" value="1"/>
</dbReference>
<dbReference type="GO" id="GO:0120545">
    <property type="term" value="F:nucleic acid conformation isomerase activity"/>
    <property type="evidence" value="ECO:0007669"/>
    <property type="project" value="UniProtKB-ARBA"/>
</dbReference>
<dbReference type="STRING" id="228908.NEQ003"/>
<dbReference type="GO" id="GO:0003677">
    <property type="term" value="F:DNA binding"/>
    <property type="evidence" value="ECO:0007669"/>
    <property type="project" value="TreeGrafter"/>
</dbReference>
<reference evidence="5 6" key="1">
    <citation type="journal article" date="2003" name="Proc. Natl. Acad. Sci. U.S.A.">
        <title>The genome of Nanoarchaeum equitans: insights into early archaeal evolution and derived parasitism.</title>
        <authorList>
            <person name="Waters E."/>
            <person name="Hohn M.J."/>
            <person name="Ahel I."/>
            <person name="Graham D.E."/>
            <person name="Adams M.D."/>
            <person name="Barnstead M."/>
            <person name="Beeson K.Y."/>
            <person name="Bibbs L."/>
            <person name="Bolanos R."/>
            <person name="Keller M."/>
            <person name="Kretz K."/>
            <person name="Lin X."/>
            <person name="Mathur E."/>
            <person name="Ni J."/>
            <person name="Podar M."/>
            <person name="Richardson T."/>
            <person name="Sutton G.G."/>
            <person name="Simon M."/>
            <person name="Soll D."/>
            <person name="Stetter K.O."/>
            <person name="Short J.M."/>
            <person name="Noordewier M."/>
        </authorList>
    </citation>
    <scope>NUCLEOTIDE SEQUENCE [LARGE SCALE GENOMIC DNA]</scope>
    <source>
        <strain evidence="5 6">Kin4-M</strain>
    </source>
</reference>
<feature type="domain" description="Helicase C-terminal" evidence="4">
    <location>
        <begin position="252"/>
        <end position="420"/>
    </location>
</feature>
<dbReference type="PROSITE" id="PS51192">
    <property type="entry name" value="HELICASE_ATP_BIND_1"/>
    <property type="match status" value="1"/>
</dbReference>
<dbReference type="EMBL" id="AE017199">
    <property type="protein sequence ID" value="AAR38857.1"/>
    <property type="molecule type" value="Genomic_DNA"/>
</dbReference>
<dbReference type="Gene3D" id="3.40.50.300">
    <property type="entry name" value="P-loop containing nucleotide triphosphate hydrolases"/>
    <property type="match status" value="2"/>
</dbReference>
<dbReference type="SUPFAM" id="SSF52540">
    <property type="entry name" value="P-loop containing nucleoside triphosphate hydrolases"/>
    <property type="match status" value="1"/>
</dbReference>
<dbReference type="InterPro" id="IPR014001">
    <property type="entry name" value="Helicase_ATP-bd"/>
</dbReference>
<dbReference type="PANTHER" id="PTHR47962:SF6">
    <property type="entry name" value="LARGE HELICASE-RELATED PROTEIN"/>
    <property type="match status" value="1"/>
</dbReference>
<protein>
    <submittedName>
        <fullName evidence="5">NEQ003</fullName>
    </submittedName>
</protein>
<evidence type="ECO:0000259" key="3">
    <source>
        <dbReference type="PROSITE" id="PS51192"/>
    </source>
</evidence>
<dbReference type="Proteomes" id="UP000000578">
    <property type="component" value="Chromosome"/>
</dbReference>
<dbReference type="GO" id="GO:0005524">
    <property type="term" value="F:ATP binding"/>
    <property type="evidence" value="ECO:0007669"/>
    <property type="project" value="UniProtKB-KW"/>
</dbReference>
<dbReference type="InterPro" id="IPR011545">
    <property type="entry name" value="DEAD/DEAH_box_helicase_dom"/>
</dbReference>
<dbReference type="GO" id="GO:0140097">
    <property type="term" value="F:catalytic activity, acting on DNA"/>
    <property type="evidence" value="ECO:0007669"/>
    <property type="project" value="UniProtKB-ARBA"/>
</dbReference>
<dbReference type="InterPro" id="IPR003593">
    <property type="entry name" value="AAA+_ATPase"/>
</dbReference>
<dbReference type="InterPro" id="IPR027417">
    <property type="entry name" value="P-loop_NTPase"/>
</dbReference>
<dbReference type="PANTHER" id="PTHR47962">
    <property type="entry name" value="ATP-DEPENDENT HELICASE LHR-RELATED-RELATED"/>
    <property type="match status" value="1"/>
</dbReference>
<dbReference type="InterPro" id="IPR052511">
    <property type="entry name" value="ATP-dep_Helicase"/>
</dbReference>
<dbReference type="SMART" id="SM00490">
    <property type="entry name" value="HELICc"/>
    <property type="match status" value="1"/>
</dbReference>
<dbReference type="EnsemblBacteria" id="AAR38857">
    <property type="protein sequence ID" value="AAR38857"/>
    <property type="gene ID" value="NEQ003"/>
</dbReference>
<dbReference type="Pfam" id="PF00270">
    <property type="entry name" value="DEAD"/>
    <property type="match status" value="1"/>
</dbReference>
<dbReference type="KEGG" id="neq:NEQ003"/>
<evidence type="ECO:0000313" key="6">
    <source>
        <dbReference type="Proteomes" id="UP000000578"/>
    </source>
</evidence>
<keyword evidence="1" id="KW-0547">Nucleotide-binding</keyword>